<evidence type="ECO:0000313" key="8">
    <source>
        <dbReference type="Proteomes" id="UP000037425"/>
    </source>
</evidence>
<dbReference type="Gene3D" id="1.10.760.10">
    <property type="entry name" value="Cytochrome c-like domain"/>
    <property type="match status" value="1"/>
</dbReference>
<dbReference type="InterPro" id="IPR009056">
    <property type="entry name" value="Cyt_c-like_dom"/>
</dbReference>
<feature type="domain" description="Cytochrome c" evidence="6">
    <location>
        <begin position="381"/>
        <end position="513"/>
    </location>
</feature>
<dbReference type="InterPro" id="IPR051395">
    <property type="entry name" value="Cytochrome_c_Peroxidase/MauG"/>
</dbReference>
<reference evidence="8" key="1">
    <citation type="submission" date="2015-07" db="EMBL/GenBank/DDBJ databases">
        <title>Whole genome sequence of an Ensifer adhaerens strain isolated from a cave pool in the Wind Cave National Park.</title>
        <authorList>
            <person name="Eng W.W.H."/>
            <person name="Gan H.M."/>
            <person name="Barton H.A."/>
            <person name="Savka M.A."/>
        </authorList>
    </citation>
    <scope>NUCLEOTIDE SEQUENCE [LARGE SCALE GENOMIC DNA]</scope>
    <source>
        <strain evidence="8">SD006</strain>
    </source>
</reference>
<keyword evidence="2 4" id="KW-0479">Metal-binding</keyword>
<evidence type="ECO:0000256" key="2">
    <source>
        <dbReference type="ARBA" id="ARBA00022723"/>
    </source>
</evidence>
<dbReference type="PANTHER" id="PTHR30600:SF4">
    <property type="entry name" value="CYTOCHROME C DOMAIN-CONTAINING PROTEIN"/>
    <property type="match status" value="1"/>
</dbReference>
<gene>
    <name evidence="7" type="ORF">AC244_24965</name>
</gene>
<dbReference type="GO" id="GO:0004130">
    <property type="term" value="F:cytochrome-c peroxidase activity"/>
    <property type="evidence" value="ECO:0007669"/>
    <property type="project" value="TreeGrafter"/>
</dbReference>
<dbReference type="Pfam" id="PF06537">
    <property type="entry name" value="DHOR"/>
    <property type="match status" value="1"/>
</dbReference>
<dbReference type="PANTHER" id="PTHR30600">
    <property type="entry name" value="CYTOCHROME C PEROXIDASE-RELATED"/>
    <property type="match status" value="1"/>
</dbReference>
<dbReference type="GO" id="GO:0009055">
    <property type="term" value="F:electron transfer activity"/>
    <property type="evidence" value="ECO:0007669"/>
    <property type="project" value="InterPro"/>
</dbReference>
<dbReference type="EMBL" id="LGAP01000022">
    <property type="protein sequence ID" value="KOF15105.1"/>
    <property type="molecule type" value="Genomic_DNA"/>
</dbReference>
<name>A0A0L8BKG6_ENSAD</name>
<comment type="caution">
    <text evidence="7">The sequence shown here is derived from an EMBL/GenBank/DDBJ whole genome shotgun (WGS) entry which is preliminary data.</text>
</comment>
<evidence type="ECO:0000256" key="3">
    <source>
        <dbReference type="ARBA" id="ARBA00023004"/>
    </source>
</evidence>
<dbReference type="PIRSF" id="PIRSF028099">
    <property type="entry name" value="DUF1111"/>
    <property type="match status" value="1"/>
</dbReference>
<protein>
    <submittedName>
        <fullName evidence="7">Thiol oxidoreductase</fullName>
    </submittedName>
</protein>
<dbReference type="OrthoDB" id="9805202at2"/>
<dbReference type="PATRIC" id="fig|106592.7.peg.3738"/>
<dbReference type="GO" id="GO:0020037">
    <property type="term" value="F:heme binding"/>
    <property type="evidence" value="ECO:0007669"/>
    <property type="project" value="InterPro"/>
</dbReference>
<organism evidence="7 8">
    <name type="scientific">Ensifer adhaerens</name>
    <name type="common">Sinorhizobium morelense</name>
    <dbReference type="NCBI Taxonomy" id="106592"/>
    <lineage>
        <taxon>Bacteria</taxon>
        <taxon>Pseudomonadati</taxon>
        <taxon>Pseudomonadota</taxon>
        <taxon>Alphaproteobacteria</taxon>
        <taxon>Hyphomicrobiales</taxon>
        <taxon>Rhizobiaceae</taxon>
        <taxon>Sinorhizobium/Ensifer group</taxon>
        <taxon>Ensifer</taxon>
    </lineage>
</organism>
<dbReference type="GO" id="GO:0046872">
    <property type="term" value="F:metal ion binding"/>
    <property type="evidence" value="ECO:0007669"/>
    <property type="project" value="UniProtKB-KW"/>
</dbReference>
<feature type="domain" description="Cytochrome c" evidence="6">
    <location>
        <begin position="96"/>
        <end position="203"/>
    </location>
</feature>
<dbReference type="SUPFAM" id="SSF46626">
    <property type="entry name" value="Cytochrome c"/>
    <property type="match status" value="1"/>
</dbReference>
<keyword evidence="3 4" id="KW-0408">Iron</keyword>
<keyword evidence="5" id="KW-0732">Signal</keyword>
<evidence type="ECO:0000259" key="6">
    <source>
        <dbReference type="PROSITE" id="PS51007"/>
    </source>
</evidence>
<proteinExistence type="predicted"/>
<dbReference type="PROSITE" id="PS51007">
    <property type="entry name" value="CYTC"/>
    <property type="match status" value="2"/>
</dbReference>
<accession>A0A0L8BKG6</accession>
<sequence length="513" mass="55340">MNARTVQSLSRQLAALLCLLATAVAASDDAYNLPLTRDDLSESDRSRVETIVRPTADFSKAERYEAMSGGAGTSIAPVDQDSFTLFSANLAFPDEEAFKLGDALFEKLWVSSPSSTQASDGLGPLYNARACESCHPRDGRGRPPEGSPDATSMLYRLARAPHNDREREMLANYDLLNFPDPVYGGQLQDSAVPGLAAEGHMKMTYSELPVTLADGELVFLRKPSYTVTDLSYGDLDPTTTLSPRVAPQMIGLGLIEAIHEADILAGADPDDRDGDGISGRAALVRDHSTGNIVLGRFGWKAQNPTVRQQTADAFAADIGLSTPDADRSYGDCTQAQAACLAMPTGVQARLGTVEAPDPVLGLVAFYPANLAVPARRQASFPKTLRGKRVFYDIGCTACHPPKFVTRRDANRKAQAFQLIWPYSDFLLHDMGEGLADGQAVGSANGSEWRTPPLWGIGLTKAVSAHTYLLHDGRARNLTEAILWHGGEGQAARDAFARLSTRDRRDLIAFLESL</sequence>
<dbReference type="RefSeq" id="WP_053251500.1">
    <property type="nucleotide sequence ID" value="NZ_LGAP01000022.1"/>
</dbReference>
<keyword evidence="1 4" id="KW-0349">Heme</keyword>
<evidence type="ECO:0000256" key="1">
    <source>
        <dbReference type="ARBA" id="ARBA00022617"/>
    </source>
</evidence>
<feature type="chain" id="PRO_5005581225" evidence="5">
    <location>
        <begin position="27"/>
        <end position="513"/>
    </location>
</feature>
<feature type="signal peptide" evidence="5">
    <location>
        <begin position="1"/>
        <end position="26"/>
    </location>
</feature>
<evidence type="ECO:0000313" key="7">
    <source>
        <dbReference type="EMBL" id="KOF15105.1"/>
    </source>
</evidence>
<evidence type="ECO:0000256" key="5">
    <source>
        <dbReference type="SAM" id="SignalP"/>
    </source>
</evidence>
<dbReference type="InterPro" id="IPR036909">
    <property type="entry name" value="Cyt_c-like_dom_sf"/>
</dbReference>
<dbReference type="AlphaFoldDB" id="A0A0L8BKG6"/>
<dbReference type="Proteomes" id="UP000037425">
    <property type="component" value="Unassembled WGS sequence"/>
</dbReference>
<evidence type="ECO:0000256" key="4">
    <source>
        <dbReference type="PROSITE-ProRule" id="PRU00433"/>
    </source>
</evidence>
<dbReference type="InterPro" id="IPR010538">
    <property type="entry name" value="DHOR"/>
</dbReference>